<proteinExistence type="predicted"/>
<feature type="transmembrane region" description="Helical" evidence="1">
    <location>
        <begin position="6"/>
        <end position="24"/>
    </location>
</feature>
<dbReference type="EMBL" id="BAAFZP010000001">
    <property type="protein sequence ID" value="GAB1580217.1"/>
    <property type="molecule type" value="Genomic_DNA"/>
</dbReference>
<accession>A0ABQ0GU76</accession>
<keyword evidence="1" id="KW-1133">Transmembrane helix</keyword>
<dbReference type="Proteomes" id="UP001628091">
    <property type="component" value="Unassembled WGS sequence"/>
</dbReference>
<name>A0ABQ0GU76_9HYPH</name>
<protein>
    <submittedName>
        <fullName evidence="2">Uncharacterized protein</fullName>
    </submittedName>
</protein>
<evidence type="ECO:0000313" key="3">
    <source>
        <dbReference type="Proteomes" id="UP001628091"/>
    </source>
</evidence>
<keyword evidence="1" id="KW-0472">Membrane</keyword>
<comment type="caution">
    <text evidence="2">The sequence shown here is derived from an EMBL/GenBank/DDBJ whole genome shotgun (WGS) entry which is preliminary data.</text>
</comment>
<evidence type="ECO:0000256" key="1">
    <source>
        <dbReference type="SAM" id="Phobius"/>
    </source>
</evidence>
<evidence type="ECO:0000313" key="2">
    <source>
        <dbReference type="EMBL" id="GAB1580217.1"/>
    </source>
</evidence>
<keyword evidence="1" id="KW-0812">Transmembrane</keyword>
<keyword evidence="3" id="KW-1185">Reference proteome</keyword>
<reference evidence="2 3" key="1">
    <citation type="submission" date="2024-10" db="EMBL/GenBank/DDBJ databases">
        <title>Isolation, draft genome sequencing and identification of Phyllobacterium sp. NSA23, isolated from leaf soil.</title>
        <authorList>
            <person name="Akita H."/>
        </authorList>
    </citation>
    <scope>NUCLEOTIDE SEQUENCE [LARGE SCALE GENOMIC DNA]</scope>
    <source>
        <strain evidence="2 3">NSA23</strain>
    </source>
</reference>
<gene>
    <name evidence="2" type="ORF">PPNSA23_01600</name>
</gene>
<sequence length="72" mass="7881">MTSSAWGAKALLSFASMIVCFVVGMDIRFSCSHIAVITLIYEAAIWVKFAHDRDYFGDSGVTVLMGEMSILV</sequence>
<organism evidence="2 3">
    <name type="scientific">Phyllobacterium phragmitis</name>
    <dbReference type="NCBI Taxonomy" id="2670329"/>
    <lineage>
        <taxon>Bacteria</taxon>
        <taxon>Pseudomonadati</taxon>
        <taxon>Pseudomonadota</taxon>
        <taxon>Alphaproteobacteria</taxon>
        <taxon>Hyphomicrobiales</taxon>
        <taxon>Phyllobacteriaceae</taxon>
        <taxon>Phyllobacterium</taxon>
    </lineage>
</organism>